<keyword evidence="2" id="KW-1185">Reference proteome</keyword>
<dbReference type="Proteomes" id="UP000214566">
    <property type="component" value="Unassembled WGS sequence"/>
</dbReference>
<name>A0A238D9R0_THIDL</name>
<reference evidence="1 2" key="1">
    <citation type="submission" date="2016-06" db="EMBL/GenBank/DDBJ databases">
        <authorList>
            <person name="Kjaerup R.B."/>
            <person name="Dalgaard T.S."/>
            <person name="Juul-Madsen H.R."/>
        </authorList>
    </citation>
    <scope>NUCLEOTIDE SEQUENCE [LARGE SCALE GENOMIC DNA]</scope>
    <source>
        <strain evidence="1 2">DSM 16361</strain>
    </source>
</reference>
<dbReference type="AlphaFoldDB" id="A0A238D9R0"/>
<sequence length="58" mass="6320">MKGLGSLSPFAFAFAWTIPEIIRGTAMTRLPRSLSGFPVFQMLRLSETIAAAQPSPPR</sequence>
<proteinExistence type="predicted"/>
<organism evidence="1 2">
    <name type="scientific">Thiomonas delicata</name>
    <name type="common">Thiomonas cuprina</name>
    <dbReference type="NCBI Taxonomy" id="364030"/>
    <lineage>
        <taxon>Bacteria</taxon>
        <taxon>Pseudomonadati</taxon>
        <taxon>Pseudomonadota</taxon>
        <taxon>Betaproteobacteria</taxon>
        <taxon>Burkholderiales</taxon>
        <taxon>Thiomonas</taxon>
    </lineage>
</organism>
<evidence type="ECO:0000313" key="1">
    <source>
        <dbReference type="EMBL" id="SBP90068.1"/>
    </source>
</evidence>
<evidence type="ECO:0000313" key="2">
    <source>
        <dbReference type="Proteomes" id="UP000214566"/>
    </source>
</evidence>
<protein>
    <submittedName>
        <fullName evidence="1">Uncharacterized protein</fullName>
    </submittedName>
</protein>
<accession>A0A238D9R0</accession>
<dbReference type="EMBL" id="FLMQ01000058">
    <property type="protein sequence ID" value="SBP90068.1"/>
    <property type="molecule type" value="Genomic_DNA"/>
</dbReference>
<gene>
    <name evidence="1" type="ORF">THIARS_90218</name>
</gene>